<comment type="caution">
    <text evidence="3">The sequence shown here is derived from an EMBL/GenBank/DDBJ whole genome shotgun (WGS) entry which is preliminary data.</text>
</comment>
<organism evidence="3 4">
    <name type="scientific">Pseudomonas nitroreducens</name>
    <dbReference type="NCBI Taxonomy" id="46680"/>
    <lineage>
        <taxon>Bacteria</taxon>
        <taxon>Pseudomonadati</taxon>
        <taxon>Pseudomonadota</taxon>
        <taxon>Gammaproteobacteria</taxon>
        <taxon>Pseudomonadales</taxon>
        <taxon>Pseudomonadaceae</taxon>
        <taxon>Pseudomonas</taxon>
    </lineage>
</organism>
<name>A0ABS0KPP2_PSENT</name>
<protein>
    <submittedName>
        <fullName evidence="3">DUF4124 domain-containing protein</fullName>
    </submittedName>
</protein>
<evidence type="ECO:0000313" key="3">
    <source>
        <dbReference type="EMBL" id="MBG6290047.1"/>
    </source>
</evidence>
<sequence>MWKLITVFVMLAVTGLASAASMNKCKDAQGHITFTQQSCPEGAPGEQITVNSQSAGMLVGRPAASMEEPQQEGPVEPRGVVVVGADNSSGCGDASDREIRTATVKGKIFAGMSAKEAVQSWGKPDKINRSANGADQWVYYRGNYSAQYLYVDSNGCVTSWN</sequence>
<dbReference type="Proteomes" id="UP000608450">
    <property type="component" value="Unassembled WGS sequence"/>
</dbReference>
<proteinExistence type="predicted"/>
<feature type="domain" description="DUF4124" evidence="2">
    <location>
        <begin position="10"/>
        <end position="52"/>
    </location>
</feature>
<dbReference type="InterPro" id="IPR025392">
    <property type="entry name" value="DUF4124"/>
</dbReference>
<feature type="chain" id="PRO_5046896564" evidence="1">
    <location>
        <begin position="20"/>
        <end position="161"/>
    </location>
</feature>
<gene>
    <name evidence="3" type="ORF">I5I61_21540</name>
</gene>
<dbReference type="EMBL" id="JADTFC010000063">
    <property type="protein sequence ID" value="MBG6290047.1"/>
    <property type="molecule type" value="Genomic_DNA"/>
</dbReference>
<keyword evidence="1" id="KW-0732">Signal</keyword>
<dbReference type="Pfam" id="PF13511">
    <property type="entry name" value="DUF4124"/>
    <property type="match status" value="1"/>
</dbReference>
<keyword evidence="4" id="KW-1185">Reference proteome</keyword>
<evidence type="ECO:0000313" key="4">
    <source>
        <dbReference type="Proteomes" id="UP000608450"/>
    </source>
</evidence>
<reference evidence="3 4" key="1">
    <citation type="submission" date="2020-11" db="EMBL/GenBank/DDBJ databases">
        <title>Enhanced detection system for hospital associated transmission using whole genome sequencing surveillance.</title>
        <authorList>
            <person name="Harrison L.H."/>
            <person name="Van Tyne D."/>
            <person name="Marsh J.W."/>
            <person name="Griffith M.P."/>
            <person name="Snyder D.J."/>
            <person name="Cooper V.S."/>
            <person name="Mustapha M."/>
        </authorList>
    </citation>
    <scope>NUCLEOTIDE SEQUENCE [LARGE SCALE GENOMIC DNA]</scope>
    <source>
        <strain evidence="3 4">PSA00705</strain>
    </source>
</reference>
<evidence type="ECO:0000256" key="1">
    <source>
        <dbReference type="SAM" id="SignalP"/>
    </source>
</evidence>
<accession>A0ABS0KPP2</accession>
<feature type="signal peptide" evidence="1">
    <location>
        <begin position="1"/>
        <end position="19"/>
    </location>
</feature>
<evidence type="ECO:0000259" key="2">
    <source>
        <dbReference type="Pfam" id="PF13511"/>
    </source>
</evidence>
<dbReference type="RefSeq" id="WP_037008877.1">
    <property type="nucleotide sequence ID" value="NZ_JADTFC010000063.1"/>
</dbReference>